<dbReference type="PANTHER" id="PTHR11319:SF35">
    <property type="entry name" value="OUTER MEMBRANE PROTEIN PMPC-RELATED"/>
    <property type="match status" value="1"/>
</dbReference>
<evidence type="ECO:0000256" key="1">
    <source>
        <dbReference type="ARBA" id="ARBA00004196"/>
    </source>
</evidence>
<gene>
    <name evidence="10" type="ORF">GA0070614_1293</name>
</gene>
<evidence type="ECO:0000313" key="10">
    <source>
        <dbReference type="EMBL" id="SCG45167.1"/>
    </source>
</evidence>
<evidence type="ECO:0000256" key="8">
    <source>
        <dbReference type="SAM" id="MobiDB-lite"/>
    </source>
</evidence>
<evidence type="ECO:0000313" key="11">
    <source>
        <dbReference type="Proteomes" id="UP000198215"/>
    </source>
</evidence>
<proteinExistence type="predicted"/>
<sequence>MSNDVTTPDGGAPMAAPAKKRRALWVAGVAGLSGVVGLAALGGLAARDDKADDTQRVSEVQSATAQQKASGTGTADVGSGEEEDKKTGQDPGQGYDRQDATAAPGGKQWRGKEDKGKDKEKDEYGPAKQLPCDSDVLVEAVNRANLDNGGVFRLAKDCEYKLTEQTDNNAFPAIDERIVLLGHNSKLVHDGSELFRFFEVLSGGELILKDLTLKGGQVTSPPPLQPNGANGGALFVQEGGRAVLKHTKLVDNRATGVGATGGNGGAIYNLGDVEIHKSLLADNHARGTGTPGGNGGAVYNEGTLAVHDSELANNTATSTGNGGNGGAIANDDNGVTTVTYSKIVSNKASNDGGGIWSDDDTRLTVTRTKIADNVACDDGGGIFNDGDSVMTLEYVVVSGNKATDDGGGVFHDSNSVATVKHSKFLDNTAGDNGGGLFNGETLNLFDSEFKGNHAEEGGAIYNDGDGVLTVRKSTIVYNFAAEAGSANSGAGGIFNDNGTVTLDDKTIVAKNEPRNCVDVPGCAN</sequence>
<comment type="subcellular location">
    <subcellularLocation>
        <location evidence="1">Cell envelope</location>
    </subcellularLocation>
    <subcellularLocation>
        <location evidence="2">Cell outer membrane</location>
    </subcellularLocation>
    <subcellularLocation>
        <location evidence="3">Secreted</location>
    </subcellularLocation>
</comment>
<dbReference type="GO" id="GO:0009279">
    <property type="term" value="C:cell outer membrane"/>
    <property type="evidence" value="ECO:0007669"/>
    <property type="project" value="UniProtKB-SubCell"/>
</dbReference>
<keyword evidence="7" id="KW-0998">Cell outer membrane</keyword>
<reference evidence="11" key="1">
    <citation type="submission" date="2016-06" db="EMBL/GenBank/DDBJ databases">
        <authorList>
            <person name="Varghese N."/>
            <person name="Submissions Spin"/>
        </authorList>
    </citation>
    <scope>NUCLEOTIDE SEQUENCE [LARGE SCALE GENOMIC DNA]</scope>
    <source>
        <strain evidence="11">DSM 45161</strain>
    </source>
</reference>
<evidence type="ECO:0000256" key="3">
    <source>
        <dbReference type="ARBA" id="ARBA00004613"/>
    </source>
</evidence>
<dbReference type="Proteomes" id="UP000198215">
    <property type="component" value="Chromosome I"/>
</dbReference>
<evidence type="ECO:0000256" key="9">
    <source>
        <dbReference type="SAM" id="Phobius"/>
    </source>
</evidence>
<feature type="compositionally biased region" description="Basic and acidic residues" evidence="8">
    <location>
        <begin position="47"/>
        <end position="56"/>
    </location>
</feature>
<dbReference type="AlphaFoldDB" id="A0A1C5HH22"/>
<dbReference type="EMBL" id="LT607753">
    <property type="protein sequence ID" value="SCG45167.1"/>
    <property type="molecule type" value="Genomic_DNA"/>
</dbReference>
<protein>
    <recommendedName>
        <fullName evidence="12">Polymorphic outer membrane protein repeat-containing protein</fullName>
    </recommendedName>
</protein>
<feature type="compositionally biased region" description="Basic and acidic residues" evidence="8">
    <location>
        <begin position="110"/>
        <end position="125"/>
    </location>
</feature>
<dbReference type="InterPro" id="IPR011050">
    <property type="entry name" value="Pectin_lyase_fold/virulence"/>
</dbReference>
<feature type="compositionally biased region" description="Polar residues" evidence="8">
    <location>
        <begin position="57"/>
        <end position="73"/>
    </location>
</feature>
<dbReference type="GO" id="GO:0005576">
    <property type="term" value="C:extracellular region"/>
    <property type="evidence" value="ECO:0007669"/>
    <property type="project" value="UniProtKB-SubCell"/>
</dbReference>
<evidence type="ECO:0000256" key="6">
    <source>
        <dbReference type="ARBA" id="ARBA00023136"/>
    </source>
</evidence>
<evidence type="ECO:0000256" key="2">
    <source>
        <dbReference type="ARBA" id="ARBA00004442"/>
    </source>
</evidence>
<dbReference type="SUPFAM" id="SSF51126">
    <property type="entry name" value="Pectin lyase-like"/>
    <property type="match status" value="1"/>
</dbReference>
<dbReference type="PANTHER" id="PTHR11319">
    <property type="entry name" value="G PROTEIN-COUPLED RECEPTOR-RELATED"/>
    <property type="match status" value="1"/>
</dbReference>
<keyword evidence="4" id="KW-0964">Secreted</keyword>
<dbReference type="RefSeq" id="WP_157744950.1">
    <property type="nucleotide sequence ID" value="NZ_LT607753.1"/>
</dbReference>
<dbReference type="InterPro" id="IPR012332">
    <property type="entry name" value="Autotransporter_pectin_lyase_C"/>
</dbReference>
<evidence type="ECO:0000256" key="5">
    <source>
        <dbReference type="ARBA" id="ARBA00022729"/>
    </source>
</evidence>
<evidence type="ECO:0000256" key="7">
    <source>
        <dbReference type="ARBA" id="ARBA00023237"/>
    </source>
</evidence>
<keyword evidence="9" id="KW-0812">Transmembrane</keyword>
<feature type="transmembrane region" description="Helical" evidence="9">
    <location>
        <begin position="23"/>
        <end position="46"/>
    </location>
</feature>
<keyword evidence="9" id="KW-1133">Transmembrane helix</keyword>
<name>A0A1C5HH22_9ACTN</name>
<dbReference type="Pfam" id="PF02415">
    <property type="entry name" value="Chlam_PMP"/>
    <property type="match status" value="1"/>
</dbReference>
<accession>A0A1C5HH22</accession>
<evidence type="ECO:0008006" key="12">
    <source>
        <dbReference type="Google" id="ProtNLM"/>
    </source>
</evidence>
<evidence type="ECO:0000256" key="4">
    <source>
        <dbReference type="ARBA" id="ARBA00022525"/>
    </source>
</evidence>
<dbReference type="InterPro" id="IPR003368">
    <property type="entry name" value="POMP_repeat"/>
</dbReference>
<keyword evidence="5" id="KW-0732">Signal</keyword>
<organism evidence="10 11">
    <name type="scientific">Micromonospora coxensis</name>
    <dbReference type="NCBI Taxonomy" id="356852"/>
    <lineage>
        <taxon>Bacteria</taxon>
        <taxon>Bacillati</taxon>
        <taxon>Actinomycetota</taxon>
        <taxon>Actinomycetes</taxon>
        <taxon>Micromonosporales</taxon>
        <taxon>Micromonosporaceae</taxon>
        <taxon>Micromonospora</taxon>
    </lineage>
</organism>
<keyword evidence="6 9" id="KW-0472">Membrane</keyword>
<feature type="region of interest" description="Disordered" evidence="8">
    <location>
        <begin position="47"/>
        <end position="130"/>
    </location>
</feature>
<dbReference type="OrthoDB" id="3399438at2"/>
<keyword evidence="11" id="KW-1185">Reference proteome</keyword>
<dbReference type="Gene3D" id="2.160.20.20">
    <property type="match status" value="1"/>
</dbReference>